<feature type="compositionally biased region" description="Basic and acidic residues" evidence="3">
    <location>
        <begin position="78"/>
        <end position="89"/>
    </location>
</feature>
<feature type="domain" description="RRM" evidence="4">
    <location>
        <begin position="194"/>
        <end position="272"/>
    </location>
</feature>
<dbReference type="Pfam" id="PF00076">
    <property type="entry name" value="RRM_1"/>
    <property type="match status" value="1"/>
</dbReference>
<proteinExistence type="predicted"/>
<dbReference type="SUPFAM" id="SSF54928">
    <property type="entry name" value="RNA-binding domain, RBD"/>
    <property type="match status" value="1"/>
</dbReference>
<protein>
    <recommendedName>
        <fullName evidence="4">RRM domain-containing protein</fullName>
    </recommendedName>
</protein>
<dbReference type="Proteomes" id="UP001465755">
    <property type="component" value="Unassembled WGS sequence"/>
</dbReference>
<comment type="caution">
    <text evidence="5">The sequence shown here is derived from an EMBL/GenBank/DDBJ whole genome shotgun (WGS) entry which is preliminary data.</text>
</comment>
<feature type="compositionally biased region" description="Gly residues" evidence="3">
    <location>
        <begin position="144"/>
        <end position="155"/>
    </location>
</feature>
<accession>A0AAW1PCM1</accession>
<name>A0AAW1PCM1_9CHLO</name>
<evidence type="ECO:0000313" key="5">
    <source>
        <dbReference type="EMBL" id="KAK9805838.1"/>
    </source>
</evidence>
<evidence type="ECO:0000256" key="2">
    <source>
        <dbReference type="PROSITE-ProRule" id="PRU00176"/>
    </source>
</evidence>
<dbReference type="InterPro" id="IPR000504">
    <property type="entry name" value="RRM_dom"/>
</dbReference>
<feature type="compositionally biased region" description="Low complexity" evidence="3">
    <location>
        <begin position="48"/>
        <end position="69"/>
    </location>
</feature>
<dbReference type="PANTHER" id="PTHR48027">
    <property type="entry name" value="HETEROGENEOUS NUCLEAR RIBONUCLEOPROTEIN 87F-RELATED"/>
    <property type="match status" value="1"/>
</dbReference>
<dbReference type="EMBL" id="JALJOQ010000041">
    <property type="protein sequence ID" value="KAK9805838.1"/>
    <property type="molecule type" value="Genomic_DNA"/>
</dbReference>
<feature type="compositionally biased region" description="Basic and acidic residues" evidence="3">
    <location>
        <begin position="117"/>
        <end position="131"/>
    </location>
</feature>
<gene>
    <name evidence="5" type="ORF">WJX73_006382</name>
</gene>
<dbReference type="InterPro" id="IPR052462">
    <property type="entry name" value="SLIRP/GR-RBP-like"/>
</dbReference>
<dbReference type="SMART" id="SM00360">
    <property type="entry name" value="RRM"/>
    <property type="match status" value="1"/>
</dbReference>
<dbReference type="InterPro" id="IPR012677">
    <property type="entry name" value="Nucleotide-bd_a/b_plait_sf"/>
</dbReference>
<dbReference type="PROSITE" id="PS50102">
    <property type="entry name" value="RRM"/>
    <property type="match status" value="1"/>
</dbReference>
<sequence length="279" mass="31129">MFGPISRDCSSADNDSAAGRKQPATMSLSPSPVRSPAGDVSPRKASPRARSPSPLDRSPSPGRSKSRSPARNLSPVDRPARSISRDRSISRGRSRSPSRDRRRRSESRDRYRRSRSRDRYRSRSPRGHDRGYGGGGGYRDRGHGGGYGGGYGGRRGYSPPPRRGYGYSPPRRRSPPRSYQSGDRRRPTPPRTGTHLFVAGLNFITNEREVERKFGKYGDVKTARIVRNPYNGESRGFGFVEMADDRGTDEAIDNLDGQEWNGRRLLVERARNVKPGGER</sequence>
<evidence type="ECO:0000256" key="3">
    <source>
        <dbReference type="SAM" id="MobiDB-lite"/>
    </source>
</evidence>
<keyword evidence="6" id="KW-1185">Reference proteome</keyword>
<evidence type="ECO:0000256" key="1">
    <source>
        <dbReference type="ARBA" id="ARBA00022884"/>
    </source>
</evidence>
<dbReference type="Gene3D" id="3.30.70.330">
    <property type="match status" value="1"/>
</dbReference>
<organism evidence="5 6">
    <name type="scientific">Symbiochloris irregularis</name>
    <dbReference type="NCBI Taxonomy" id="706552"/>
    <lineage>
        <taxon>Eukaryota</taxon>
        <taxon>Viridiplantae</taxon>
        <taxon>Chlorophyta</taxon>
        <taxon>core chlorophytes</taxon>
        <taxon>Trebouxiophyceae</taxon>
        <taxon>Trebouxiales</taxon>
        <taxon>Trebouxiaceae</taxon>
        <taxon>Symbiochloris</taxon>
    </lineage>
</organism>
<feature type="compositionally biased region" description="Basic residues" evidence="3">
    <location>
        <begin position="90"/>
        <end position="116"/>
    </location>
</feature>
<evidence type="ECO:0000313" key="6">
    <source>
        <dbReference type="Proteomes" id="UP001465755"/>
    </source>
</evidence>
<dbReference type="AlphaFoldDB" id="A0AAW1PCM1"/>
<evidence type="ECO:0000259" key="4">
    <source>
        <dbReference type="PROSITE" id="PS50102"/>
    </source>
</evidence>
<dbReference type="InterPro" id="IPR035979">
    <property type="entry name" value="RBD_domain_sf"/>
</dbReference>
<reference evidence="5 6" key="1">
    <citation type="journal article" date="2024" name="Nat. Commun.">
        <title>Phylogenomics reveals the evolutionary origins of lichenization in chlorophyte algae.</title>
        <authorList>
            <person name="Puginier C."/>
            <person name="Libourel C."/>
            <person name="Otte J."/>
            <person name="Skaloud P."/>
            <person name="Haon M."/>
            <person name="Grisel S."/>
            <person name="Petersen M."/>
            <person name="Berrin J.G."/>
            <person name="Delaux P.M."/>
            <person name="Dal Grande F."/>
            <person name="Keller J."/>
        </authorList>
    </citation>
    <scope>NUCLEOTIDE SEQUENCE [LARGE SCALE GENOMIC DNA]</scope>
    <source>
        <strain evidence="5 6">SAG 2036</strain>
    </source>
</reference>
<keyword evidence="1 2" id="KW-0694">RNA-binding</keyword>
<dbReference type="GO" id="GO:0003723">
    <property type="term" value="F:RNA binding"/>
    <property type="evidence" value="ECO:0007669"/>
    <property type="project" value="UniProtKB-UniRule"/>
</dbReference>
<feature type="region of interest" description="Disordered" evidence="3">
    <location>
        <begin position="1"/>
        <end position="193"/>
    </location>
</feature>